<dbReference type="Proteomes" id="UP001194468">
    <property type="component" value="Unassembled WGS sequence"/>
</dbReference>
<comment type="caution">
    <text evidence="2">The sequence shown here is derived from an EMBL/GenBank/DDBJ whole genome shotgun (WGS) entry which is preliminary data.</text>
</comment>
<proteinExistence type="predicted"/>
<keyword evidence="3" id="KW-1185">Reference proteome</keyword>
<evidence type="ECO:0000256" key="1">
    <source>
        <dbReference type="SAM" id="MobiDB-lite"/>
    </source>
</evidence>
<reference evidence="2" key="2">
    <citation type="journal article" date="2020" name="Nat. Commun.">
        <title>Large-scale genome sequencing of mycorrhizal fungi provides insights into the early evolution of symbiotic traits.</title>
        <authorList>
            <person name="Miyauchi S."/>
            <person name="Kiss E."/>
            <person name="Kuo A."/>
            <person name="Drula E."/>
            <person name="Kohler A."/>
            <person name="Sanchez-Garcia M."/>
            <person name="Morin E."/>
            <person name="Andreopoulos B."/>
            <person name="Barry K.W."/>
            <person name="Bonito G."/>
            <person name="Buee M."/>
            <person name="Carver A."/>
            <person name="Chen C."/>
            <person name="Cichocki N."/>
            <person name="Clum A."/>
            <person name="Culley D."/>
            <person name="Crous P.W."/>
            <person name="Fauchery L."/>
            <person name="Girlanda M."/>
            <person name="Hayes R.D."/>
            <person name="Keri Z."/>
            <person name="LaButti K."/>
            <person name="Lipzen A."/>
            <person name="Lombard V."/>
            <person name="Magnuson J."/>
            <person name="Maillard F."/>
            <person name="Murat C."/>
            <person name="Nolan M."/>
            <person name="Ohm R.A."/>
            <person name="Pangilinan J."/>
            <person name="Pereira M.F."/>
            <person name="Perotto S."/>
            <person name="Peter M."/>
            <person name="Pfister S."/>
            <person name="Riley R."/>
            <person name="Sitrit Y."/>
            <person name="Stielow J.B."/>
            <person name="Szollosi G."/>
            <person name="Zifcakova L."/>
            <person name="Stursova M."/>
            <person name="Spatafora J.W."/>
            <person name="Tedersoo L."/>
            <person name="Vaario L.M."/>
            <person name="Yamada A."/>
            <person name="Yan M."/>
            <person name="Wang P."/>
            <person name="Xu J."/>
            <person name="Bruns T."/>
            <person name="Baldrian P."/>
            <person name="Vilgalys R."/>
            <person name="Dunand C."/>
            <person name="Henrissat B."/>
            <person name="Grigoriev I.V."/>
            <person name="Hibbett D."/>
            <person name="Nagy L.G."/>
            <person name="Martin F.M."/>
        </authorList>
    </citation>
    <scope>NUCLEOTIDE SEQUENCE</scope>
    <source>
        <strain evidence="2">BED1</strain>
    </source>
</reference>
<accession>A0AAD4BQG2</accession>
<name>A0AAD4BQG2_BOLED</name>
<sequence>MLRVEMDVDSPNNHNAKTPRALSKGQERKVIDFLEDSFQDVESSFKKRCAISRSVVLSMMYPRQPVQSHPSANCPH</sequence>
<protein>
    <submittedName>
        <fullName evidence="2">Uncharacterized protein</fullName>
    </submittedName>
</protein>
<evidence type="ECO:0000313" key="3">
    <source>
        <dbReference type="Proteomes" id="UP001194468"/>
    </source>
</evidence>
<evidence type="ECO:0000313" key="2">
    <source>
        <dbReference type="EMBL" id="KAF8437571.1"/>
    </source>
</evidence>
<feature type="region of interest" description="Disordered" evidence="1">
    <location>
        <begin position="1"/>
        <end position="24"/>
    </location>
</feature>
<gene>
    <name evidence="2" type="ORF">L210DRAFT_3546248</name>
</gene>
<dbReference type="EMBL" id="WHUW01000018">
    <property type="protein sequence ID" value="KAF8437571.1"/>
    <property type="molecule type" value="Genomic_DNA"/>
</dbReference>
<reference evidence="2" key="1">
    <citation type="submission" date="2019-10" db="EMBL/GenBank/DDBJ databases">
        <authorList>
            <consortium name="DOE Joint Genome Institute"/>
            <person name="Kuo A."/>
            <person name="Miyauchi S."/>
            <person name="Kiss E."/>
            <person name="Drula E."/>
            <person name="Kohler A."/>
            <person name="Sanchez-Garcia M."/>
            <person name="Andreopoulos B."/>
            <person name="Barry K.W."/>
            <person name="Bonito G."/>
            <person name="Buee M."/>
            <person name="Carver A."/>
            <person name="Chen C."/>
            <person name="Cichocki N."/>
            <person name="Clum A."/>
            <person name="Culley D."/>
            <person name="Crous P.W."/>
            <person name="Fauchery L."/>
            <person name="Girlanda M."/>
            <person name="Hayes R."/>
            <person name="Keri Z."/>
            <person name="LaButti K."/>
            <person name="Lipzen A."/>
            <person name="Lombard V."/>
            <person name="Magnuson J."/>
            <person name="Maillard F."/>
            <person name="Morin E."/>
            <person name="Murat C."/>
            <person name="Nolan M."/>
            <person name="Ohm R."/>
            <person name="Pangilinan J."/>
            <person name="Pereira M."/>
            <person name="Perotto S."/>
            <person name="Peter M."/>
            <person name="Riley R."/>
            <person name="Sitrit Y."/>
            <person name="Stielow B."/>
            <person name="Szollosi G."/>
            <person name="Zifcakova L."/>
            <person name="Stursova M."/>
            <person name="Spatafora J.W."/>
            <person name="Tedersoo L."/>
            <person name="Vaario L.-M."/>
            <person name="Yamada A."/>
            <person name="Yan M."/>
            <person name="Wang P."/>
            <person name="Xu J."/>
            <person name="Bruns T."/>
            <person name="Baldrian P."/>
            <person name="Vilgalys R."/>
            <person name="Henrissat B."/>
            <person name="Grigoriev I.V."/>
            <person name="Hibbett D."/>
            <person name="Nagy L.G."/>
            <person name="Martin F.M."/>
        </authorList>
    </citation>
    <scope>NUCLEOTIDE SEQUENCE</scope>
    <source>
        <strain evidence="2">BED1</strain>
    </source>
</reference>
<organism evidence="2 3">
    <name type="scientific">Boletus edulis BED1</name>
    <dbReference type="NCBI Taxonomy" id="1328754"/>
    <lineage>
        <taxon>Eukaryota</taxon>
        <taxon>Fungi</taxon>
        <taxon>Dikarya</taxon>
        <taxon>Basidiomycota</taxon>
        <taxon>Agaricomycotina</taxon>
        <taxon>Agaricomycetes</taxon>
        <taxon>Agaricomycetidae</taxon>
        <taxon>Boletales</taxon>
        <taxon>Boletineae</taxon>
        <taxon>Boletaceae</taxon>
        <taxon>Boletoideae</taxon>
        <taxon>Boletus</taxon>
    </lineage>
</organism>
<dbReference type="AlphaFoldDB" id="A0AAD4BQG2"/>